<name>A0A5M9ZQ94_9BIFI</name>
<gene>
    <name evidence="1" type="ORF">EMO91_01470</name>
</gene>
<dbReference type="AlphaFoldDB" id="A0A5M9ZQ94"/>
<accession>A0A5M9ZQ94</accession>
<proteinExistence type="predicted"/>
<comment type="caution">
    <text evidence="1">The sequence shown here is derived from an EMBL/GenBank/DDBJ whole genome shotgun (WGS) entry which is preliminary data.</text>
</comment>
<dbReference type="EMBL" id="RZUH01000001">
    <property type="protein sequence ID" value="KAA8829678.1"/>
    <property type="molecule type" value="Genomic_DNA"/>
</dbReference>
<evidence type="ECO:0000313" key="1">
    <source>
        <dbReference type="EMBL" id="KAA8829678.1"/>
    </source>
</evidence>
<reference evidence="1 2" key="1">
    <citation type="journal article" date="2019" name="Syst. Appl. Microbiol.">
        <title>Characterization of Bifidobacterium species in feaces of the Egyptian fruit bat: Description of B. vespertilionis sp. nov. and B. rousetti sp. nov.</title>
        <authorList>
            <person name="Modesto M."/>
            <person name="Satti M."/>
            <person name="Watanabe K."/>
            <person name="Puglisi E."/>
            <person name="Morelli L."/>
            <person name="Huang C.-H."/>
            <person name="Liou J.-S."/>
            <person name="Miyashita M."/>
            <person name="Tamura T."/>
            <person name="Saito S."/>
            <person name="Mori K."/>
            <person name="Huang L."/>
            <person name="Sciavilla P."/>
            <person name="Sandri C."/>
            <person name="Spiezio C."/>
            <person name="Vitali F."/>
            <person name="Cavalieri D."/>
            <person name="Perpetuini G."/>
            <person name="Tofalo R."/>
            <person name="Bonetti A."/>
            <person name="Arita M."/>
            <person name="Mattarelli P."/>
        </authorList>
    </citation>
    <scope>NUCLEOTIDE SEQUENCE [LARGE SCALE GENOMIC DNA]</scope>
    <source>
        <strain evidence="1 2">RST17</strain>
    </source>
</reference>
<sequence>MLCAAGVKSGESARVGGFDGVGISADQSDIGMGVQRSSNRAAVGQGQFDVMQQRLGFGIRRRFHKEIAVHAAGFHDGTDWSTDLVAGTEHDIIAIRRGATSYGATSYGPASRGTVRHGAINCGTISFGSIRRGIVSYSITNYGDIRHGVTRQHHGHRHQFAARSLIFTASDHPAHSITITHSPGW</sequence>
<protein>
    <submittedName>
        <fullName evidence="1">Uncharacterized protein</fullName>
    </submittedName>
</protein>
<organism evidence="1 2">
    <name type="scientific">Bifidobacterium myosotis</name>
    <dbReference type="NCBI Taxonomy" id="1630166"/>
    <lineage>
        <taxon>Bacteria</taxon>
        <taxon>Bacillati</taxon>
        <taxon>Actinomycetota</taxon>
        <taxon>Actinomycetes</taxon>
        <taxon>Bifidobacteriales</taxon>
        <taxon>Bifidobacteriaceae</taxon>
        <taxon>Bifidobacterium</taxon>
    </lineage>
</organism>
<dbReference type="RefSeq" id="WP_150378572.1">
    <property type="nucleotide sequence ID" value="NZ_RZUH01000001.1"/>
</dbReference>
<dbReference type="Proteomes" id="UP000410049">
    <property type="component" value="Unassembled WGS sequence"/>
</dbReference>
<evidence type="ECO:0000313" key="2">
    <source>
        <dbReference type="Proteomes" id="UP000410049"/>
    </source>
</evidence>